<organism evidence="1">
    <name type="scientific">marine sediment metagenome</name>
    <dbReference type="NCBI Taxonomy" id="412755"/>
    <lineage>
        <taxon>unclassified sequences</taxon>
        <taxon>metagenomes</taxon>
        <taxon>ecological metagenomes</taxon>
    </lineage>
</organism>
<proteinExistence type="predicted"/>
<comment type="caution">
    <text evidence="1">The sequence shown here is derived from an EMBL/GenBank/DDBJ whole genome shotgun (WGS) entry which is preliminary data.</text>
</comment>
<gene>
    <name evidence="1" type="ORF">LCGC14_1467850</name>
</gene>
<protein>
    <submittedName>
        <fullName evidence="1">Uncharacterized protein</fullName>
    </submittedName>
</protein>
<dbReference type="AlphaFoldDB" id="A0A0F9MF36"/>
<dbReference type="EMBL" id="LAZR01010292">
    <property type="protein sequence ID" value="KKM67757.1"/>
    <property type="molecule type" value="Genomic_DNA"/>
</dbReference>
<sequence length="121" mass="13668">MGNNVLRTAIMRIMSEMFDDVDEDGIYPTGRFMDRIQALLESMMAAPEVMHLSGSEALYGFAAWLTTADEFAFVSRNSAFGPTQDSAPWAELVDRFCKTNHLHEPREQWDTLLTHPVKKAA</sequence>
<accession>A0A0F9MF36</accession>
<reference evidence="1" key="1">
    <citation type="journal article" date="2015" name="Nature">
        <title>Complex archaea that bridge the gap between prokaryotes and eukaryotes.</title>
        <authorList>
            <person name="Spang A."/>
            <person name="Saw J.H."/>
            <person name="Jorgensen S.L."/>
            <person name="Zaremba-Niedzwiedzka K."/>
            <person name="Martijn J."/>
            <person name="Lind A.E."/>
            <person name="van Eijk R."/>
            <person name="Schleper C."/>
            <person name="Guy L."/>
            <person name="Ettema T.J."/>
        </authorList>
    </citation>
    <scope>NUCLEOTIDE SEQUENCE</scope>
</reference>
<name>A0A0F9MF36_9ZZZZ</name>
<evidence type="ECO:0000313" key="1">
    <source>
        <dbReference type="EMBL" id="KKM67757.1"/>
    </source>
</evidence>